<evidence type="ECO:0000313" key="2">
    <source>
        <dbReference type="EMBL" id="GGE43825.1"/>
    </source>
</evidence>
<accession>A0A4R2HLD2</accession>
<dbReference type="AlphaFoldDB" id="A0A4R2HLD2"/>
<dbReference type="RefSeq" id="WP_132529062.1">
    <property type="nucleotide sequence ID" value="NZ_BMJO01000001.1"/>
</dbReference>
<dbReference type="Proteomes" id="UP000622648">
    <property type="component" value="Unassembled WGS sequence"/>
</dbReference>
<name>A0A4R2HLD2_9SPHI</name>
<reference evidence="5" key="2">
    <citation type="journal article" date="2019" name="Int. J. Syst. Evol. Microbiol.">
        <title>The Global Catalogue of Microorganisms (GCM) 10K type strain sequencing project: providing services to taxonomists for standard genome sequencing and annotation.</title>
        <authorList>
            <consortium name="The Broad Institute Genomics Platform"/>
            <consortium name="The Broad Institute Genome Sequencing Center for Infectious Disease"/>
            <person name="Wu L."/>
            <person name="Ma J."/>
        </authorList>
    </citation>
    <scope>NUCLEOTIDE SEQUENCE [LARGE SCALE GENOMIC DNA]</scope>
    <source>
        <strain evidence="5">CGMCC 1.15644</strain>
    </source>
</reference>
<comment type="caution">
    <text evidence="3">The sequence shown here is derived from an EMBL/GenBank/DDBJ whole genome shotgun (WGS) entry which is preliminary data.</text>
</comment>
<evidence type="ECO:0000313" key="5">
    <source>
        <dbReference type="Proteomes" id="UP000622648"/>
    </source>
</evidence>
<sequence>MKTTALAILLSISLFACKQGKLETTYVSKVYDNEDFNEFPKVKNETLNIVTVEPATAEGKENFTVQFKDTTVAIQDNPKPLANQFKQARFINTQKTAALVQVEDGSGLVSPFYVIALKDGKVSVTSLYKASEGKSDRKYTKGIEEMSLSNIIVNNDFAIALVNGKIYPIKRQSENERIQGDFLFNSSDKQTLVFLTGNSLYQVNYRTGETSTLKLPADVMQSGNVANEIRKGYSWATNAKGASFLKQNPDDDRIVDISEFKK</sequence>
<proteinExistence type="predicted"/>
<protein>
    <submittedName>
        <fullName evidence="3">Uncharacterized protein</fullName>
    </submittedName>
</protein>
<dbReference type="PROSITE" id="PS51257">
    <property type="entry name" value="PROKAR_LIPOPROTEIN"/>
    <property type="match status" value="1"/>
</dbReference>
<reference evidence="3 4" key="3">
    <citation type="submission" date="2019-03" db="EMBL/GenBank/DDBJ databases">
        <title>Genomic Encyclopedia of Type Strains, Phase IV (KMG-IV): sequencing the most valuable type-strain genomes for metagenomic binning, comparative biology and taxonomic classification.</title>
        <authorList>
            <person name="Goeker M."/>
        </authorList>
    </citation>
    <scope>NUCLEOTIDE SEQUENCE [LARGE SCALE GENOMIC DNA]</scope>
    <source>
        <strain evidence="3 4">DSM 103236</strain>
    </source>
</reference>
<evidence type="ECO:0000256" key="1">
    <source>
        <dbReference type="SAM" id="SignalP"/>
    </source>
</evidence>
<reference evidence="2" key="4">
    <citation type="submission" date="2024-05" db="EMBL/GenBank/DDBJ databases">
        <authorList>
            <person name="Sun Q."/>
            <person name="Zhou Y."/>
        </authorList>
    </citation>
    <scope>NUCLEOTIDE SEQUENCE</scope>
    <source>
        <strain evidence="2">CGMCC 1.15644</strain>
    </source>
</reference>
<dbReference type="EMBL" id="SLWO01000001">
    <property type="protein sequence ID" value="TCO30880.1"/>
    <property type="molecule type" value="Genomic_DNA"/>
</dbReference>
<evidence type="ECO:0000313" key="4">
    <source>
        <dbReference type="Proteomes" id="UP000295684"/>
    </source>
</evidence>
<dbReference type="Proteomes" id="UP000295684">
    <property type="component" value="Unassembled WGS sequence"/>
</dbReference>
<feature type="chain" id="PRO_5020462316" evidence="1">
    <location>
        <begin position="19"/>
        <end position="262"/>
    </location>
</feature>
<gene>
    <name evidence="3" type="ORF">EV200_101319</name>
    <name evidence="2" type="ORF">GCM10011413_07300</name>
</gene>
<evidence type="ECO:0000313" key="3">
    <source>
        <dbReference type="EMBL" id="TCO30880.1"/>
    </source>
</evidence>
<feature type="signal peptide" evidence="1">
    <location>
        <begin position="1"/>
        <end position="18"/>
    </location>
</feature>
<dbReference type="EMBL" id="BMJO01000001">
    <property type="protein sequence ID" value="GGE43825.1"/>
    <property type="molecule type" value="Genomic_DNA"/>
</dbReference>
<reference evidence="2" key="1">
    <citation type="journal article" date="2014" name="Int. J. Syst. Evol. Microbiol.">
        <title>Complete genome of a new Firmicutes species belonging to the dominant human colonic microbiota ('Ruminococcus bicirculans') reveals two chromosomes and a selective capacity to utilize plant glucans.</title>
        <authorList>
            <consortium name="NISC Comparative Sequencing Program"/>
            <person name="Wegmann U."/>
            <person name="Louis P."/>
            <person name="Goesmann A."/>
            <person name="Henrissat B."/>
            <person name="Duncan S.H."/>
            <person name="Flint H.J."/>
        </authorList>
    </citation>
    <scope>NUCLEOTIDE SEQUENCE</scope>
    <source>
        <strain evidence="2">CGMCC 1.15644</strain>
    </source>
</reference>
<keyword evidence="1" id="KW-0732">Signal</keyword>
<organism evidence="3 4">
    <name type="scientific">Pedobacter psychrotolerans</name>
    <dbReference type="NCBI Taxonomy" id="1843235"/>
    <lineage>
        <taxon>Bacteria</taxon>
        <taxon>Pseudomonadati</taxon>
        <taxon>Bacteroidota</taxon>
        <taxon>Sphingobacteriia</taxon>
        <taxon>Sphingobacteriales</taxon>
        <taxon>Sphingobacteriaceae</taxon>
        <taxon>Pedobacter</taxon>
    </lineage>
</organism>
<keyword evidence="5" id="KW-1185">Reference proteome</keyword>
<dbReference type="OrthoDB" id="750652at2"/>